<dbReference type="EMBL" id="JAVRJZ010000013">
    <property type="protein sequence ID" value="KAK2714078.1"/>
    <property type="molecule type" value="Genomic_DNA"/>
</dbReference>
<name>A0AA88HRT1_ARTSF</name>
<dbReference type="InterPro" id="IPR001245">
    <property type="entry name" value="Ser-Thr/Tyr_kinase_cat_dom"/>
</dbReference>
<proteinExistence type="inferred from homology"/>
<dbReference type="PANTHER" id="PTHR46485">
    <property type="entry name" value="LIM DOMAIN KINASE 1"/>
    <property type="match status" value="1"/>
</dbReference>
<keyword evidence="11" id="KW-1185">Reference proteome</keyword>
<gene>
    <name evidence="10" type="ORF">QYM36_008612</name>
</gene>
<dbReference type="Gene3D" id="1.10.510.10">
    <property type="entry name" value="Transferase(Phosphotransferase) domain 1"/>
    <property type="match status" value="1"/>
</dbReference>
<dbReference type="Gene3D" id="3.30.200.20">
    <property type="entry name" value="Phosphorylase Kinase, domain 1"/>
    <property type="match status" value="1"/>
</dbReference>
<evidence type="ECO:0000256" key="1">
    <source>
        <dbReference type="ARBA" id="ARBA00005843"/>
    </source>
</evidence>
<keyword evidence="5" id="KW-0547">Nucleotide-binding</keyword>
<reference evidence="10" key="1">
    <citation type="submission" date="2023-07" db="EMBL/GenBank/DDBJ databases">
        <title>Chromosome-level genome assembly of Artemia franciscana.</title>
        <authorList>
            <person name="Jo E."/>
        </authorList>
    </citation>
    <scope>NUCLEOTIDE SEQUENCE</scope>
    <source>
        <tissue evidence="10">Whole body</tissue>
    </source>
</reference>
<dbReference type="PANTHER" id="PTHR46485:SF5">
    <property type="entry name" value="CENTER DIVIDER, ISOFORM A"/>
    <property type="match status" value="1"/>
</dbReference>
<evidence type="ECO:0000256" key="3">
    <source>
        <dbReference type="ARBA" id="ARBA00022527"/>
    </source>
</evidence>
<protein>
    <recommendedName>
        <fullName evidence="9">Protein kinase domain-containing protein</fullName>
    </recommendedName>
</protein>
<dbReference type="GO" id="GO:0005524">
    <property type="term" value="F:ATP binding"/>
    <property type="evidence" value="ECO:0007669"/>
    <property type="project" value="UniProtKB-KW"/>
</dbReference>
<evidence type="ECO:0000256" key="7">
    <source>
        <dbReference type="ARBA" id="ARBA00022840"/>
    </source>
</evidence>
<sequence length="440" mass="49517">MSSNHSNVLHESDFSNVVRISPGVYVSVYKASYKGKDVAIKAFRGHDREAFEKEVELLRRVKDKYVKNIVKYLGSTSLSVIGHDEQHVFEYCPGTLKERLESNEQLSLSQRVAIARDIASGMSCLHEANIILRNLSSANVLLKANEVAVVSNLRLACVIPNREKKAKFGVVKNFPRTAPETIAGEEYDQSSDVYSFGAILIELVRHNPLENLKIYYTPKKCIDTEKFESSIPDDVNLKNLYNVATNCLSVDPKKRPTFKSLIGDLGLIFDFVGEKDKVTNIKSMFEAKGKSRKYEAALVAVAYAAPQYSKPSYSGYKPDYKPSYKNDHPPMPYDFAWAVKDDYTYNDYNHQETSDGNGYVKGSYQTLLPDGRVQTVTYTADDYTGYVADVQYSGEANYDYKPAYKPSYSAPAYKAPAYPEPVYKSPAYPSPAYKSYSPKY</sequence>
<evidence type="ECO:0000259" key="9">
    <source>
        <dbReference type="PROSITE" id="PS50011"/>
    </source>
</evidence>
<dbReference type="GO" id="GO:0004674">
    <property type="term" value="F:protein serine/threonine kinase activity"/>
    <property type="evidence" value="ECO:0007669"/>
    <property type="project" value="UniProtKB-KW"/>
</dbReference>
<keyword evidence="7" id="KW-0067">ATP-binding</keyword>
<evidence type="ECO:0000256" key="8">
    <source>
        <dbReference type="PROSITE-ProRule" id="PRU00497"/>
    </source>
</evidence>
<comment type="caution">
    <text evidence="10">The sequence shown here is derived from an EMBL/GenBank/DDBJ whole genome shotgun (WGS) entry which is preliminary data.</text>
</comment>
<dbReference type="Proteomes" id="UP001187531">
    <property type="component" value="Unassembled WGS sequence"/>
</dbReference>
<dbReference type="SUPFAM" id="SSF56112">
    <property type="entry name" value="Protein kinase-like (PK-like)"/>
    <property type="match status" value="1"/>
</dbReference>
<organism evidence="10 11">
    <name type="scientific">Artemia franciscana</name>
    <name type="common">Brine shrimp</name>
    <name type="synonym">Artemia sanfranciscana</name>
    <dbReference type="NCBI Taxonomy" id="6661"/>
    <lineage>
        <taxon>Eukaryota</taxon>
        <taxon>Metazoa</taxon>
        <taxon>Ecdysozoa</taxon>
        <taxon>Arthropoda</taxon>
        <taxon>Crustacea</taxon>
        <taxon>Branchiopoda</taxon>
        <taxon>Anostraca</taxon>
        <taxon>Artemiidae</taxon>
        <taxon>Artemia</taxon>
    </lineage>
</organism>
<dbReference type="GO" id="GO:0042302">
    <property type="term" value="F:structural constituent of cuticle"/>
    <property type="evidence" value="ECO:0007669"/>
    <property type="project" value="UniProtKB-UniRule"/>
</dbReference>
<evidence type="ECO:0000256" key="2">
    <source>
        <dbReference type="ARBA" id="ARBA00022460"/>
    </source>
</evidence>
<evidence type="ECO:0000313" key="11">
    <source>
        <dbReference type="Proteomes" id="UP001187531"/>
    </source>
</evidence>
<keyword evidence="6" id="KW-0418">Kinase</keyword>
<dbReference type="InterPro" id="IPR050940">
    <property type="entry name" value="Actin_reg-Ser/Thr_kinase"/>
</dbReference>
<keyword evidence="4" id="KW-0808">Transferase</keyword>
<dbReference type="AlphaFoldDB" id="A0AA88HRT1"/>
<dbReference type="GO" id="GO:0030036">
    <property type="term" value="P:actin cytoskeleton organization"/>
    <property type="evidence" value="ECO:0007669"/>
    <property type="project" value="TreeGrafter"/>
</dbReference>
<keyword evidence="2 8" id="KW-0193">Cuticle</keyword>
<dbReference type="InterPro" id="IPR000618">
    <property type="entry name" value="Insect_cuticle"/>
</dbReference>
<comment type="similarity">
    <text evidence="1">Belongs to the protein kinase superfamily. TKL Ser/Thr protein kinase family.</text>
</comment>
<accession>A0AA88HRT1</accession>
<evidence type="ECO:0000256" key="6">
    <source>
        <dbReference type="ARBA" id="ARBA00022777"/>
    </source>
</evidence>
<dbReference type="Pfam" id="PF00379">
    <property type="entry name" value="Chitin_bind_4"/>
    <property type="match status" value="1"/>
</dbReference>
<dbReference type="InterPro" id="IPR000719">
    <property type="entry name" value="Prot_kinase_dom"/>
</dbReference>
<evidence type="ECO:0000256" key="4">
    <source>
        <dbReference type="ARBA" id="ARBA00022679"/>
    </source>
</evidence>
<dbReference type="PROSITE" id="PS50011">
    <property type="entry name" value="PROTEIN_KINASE_DOM"/>
    <property type="match status" value="1"/>
</dbReference>
<dbReference type="GO" id="GO:0005737">
    <property type="term" value="C:cytoplasm"/>
    <property type="evidence" value="ECO:0007669"/>
    <property type="project" value="TreeGrafter"/>
</dbReference>
<dbReference type="PROSITE" id="PS00233">
    <property type="entry name" value="CHIT_BIND_RR_1"/>
    <property type="match status" value="1"/>
</dbReference>
<dbReference type="PROSITE" id="PS51155">
    <property type="entry name" value="CHIT_BIND_RR_2"/>
    <property type="match status" value="1"/>
</dbReference>
<keyword evidence="3" id="KW-0723">Serine/threonine-protein kinase</keyword>
<dbReference type="InterPro" id="IPR031311">
    <property type="entry name" value="CHIT_BIND_RR_consensus"/>
</dbReference>
<dbReference type="Pfam" id="PF07714">
    <property type="entry name" value="PK_Tyr_Ser-Thr"/>
    <property type="match status" value="1"/>
</dbReference>
<evidence type="ECO:0000313" key="10">
    <source>
        <dbReference type="EMBL" id="KAK2714078.1"/>
    </source>
</evidence>
<feature type="domain" description="Protein kinase" evidence="9">
    <location>
        <begin position="14"/>
        <end position="272"/>
    </location>
</feature>
<dbReference type="GO" id="GO:0005634">
    <property type="term" value="C:nucleus"/>
    <property type="evidence" value="ECO:0007669"/>
    <property type="project" value="TreeGrafter"/>
</dbReference>
<dbReference type="InterPro" id="IPR011009">
    <property type="entry name" value="Kinase-like_dom_sf"/>
</dbReference>
<evidence type="ECO:0000256" key="5">
    <source>
        <dbReference type="ARBA" id="ARBA00022741"/>
    </source>
</evidence>